<keyword evidence="9" id="KW-0732">Signal</keyword>
<keyword evidence="6 8" id="KW-0472">Membrane</keyword>
<feature type="transmembrane region" description="Helical" evidence="8">
    <location>
        <begin position="71"/>
        <end position="91"/>
    </location>
</feature>
<dbReference type="GO" id="GO:0005384">
    <property type="term" value="F:manganese ion transmembrane transporter activity"/>
    <property type="evidence" value="ECO:0007669"/>
    <property type="project" value="UniProtKB-UniRule"/>
</dbReference>
<feature type="signal peptide" evidence="9">
    <location>
        <begin position="1"/>
        <end position="19"/>
    </location>
</feature>
<keyword evidence="1 8" id="KW-0813">Transport</keyword>
<keyword evidence="2 8" id="KW-1003">Cell membrane</keyword>
<feature type="transmembrane region" description="Helical" evidence="8">
    <location>
        <begin position="132"/>
        <end position="153"/>
    </location>
</feature>
<dbReference type="Proteomes" id="UP000631300">
    <property type="component" value="Unassembled WGS sequence"/>
</dbReference>
<keyword evidence="4 8" id="KW-1133">Transmembrane helix</keyword>
<feature type="transmembrane region" description="Helical" evidence="8">
    <location>
        <begin position="165"/>
        <end position="182"/>
    </location>
</feature>
<organism evidence="10 11">
    <name type="scientific">Alteromonas halophila</name>
    <dbReference type="NCBI Taxonomy" id="516698"/>
    <lineage>
        <taxon>Bacteria</taxon>
        <taxon>Pseudomonadati</taxon>
        <taxon>Pseudomonadota</taxon>
        <taxon>Gammaproteobacteria</taxon>
        <taxon>Alteromonadales</taxon>
        <taxon>Alteromonadaceae</taxon>
        <taxon>Alteromonas/Salinimonas group</taxon>
        <taxon>Alteromonas</taxon>
    </lineage>
</organism>
<dbReference type="InterPro" id="IPR022929">
    <property type="entry name" value="Put_MntP"/>
</dbReference>
<proteinExistence type="inferred from homology"/>
<dbReference type="EMBL" id="BMXP01000003">
    <property type="protein sequence ID" value="GGW84698.1"/>
    <property type="molecule type" value="Genomic_DNA"/>
</dbReference>
<comment type="caution">
    <text evidence="8">Lacks conserved residue(s) required for the propagation of feature annotation.</text>
</comment>
<comment type="subcellular location">
    <subcellularLocation>
        <location evidence="8">Cell membrane</location>
        <topology evidence="8">Multi-pass membrane protein</topology>
    </subcellularLocation>
</comment>
<dbReference type="PANTHER" id="PTHR35529">
    <property type="entry name" value="MANGANESE EFFLUX PUMP MNTP-RELATED"/>
    <property type="match status" value="1"/>
</dbReference>
<dbReference type="PANTHER" id="PTHR35529:SF1">
    <property type="entry name" value="MANGANESE EFFLUX PUMP MNTP-RELATED"/>
    <property type="match status" value="1"/>
</dbReference>
<reference evidence="10" key="1">
    <citation type="journal article" date="2014" name="Int. J. Syst. Evol. Microbiol.">
        <title>Complete genome sequence of Corynebacterium casei LMG S-19264T (=DSM 44701T), isolated from a smear-ripened cheese.</title>
        <authorList>
            <consortium name="US DOE Joint Genome Institute (JGI-PGF)"/>
            <person name="Walter F."/>
            <person name="Albersmeier A."/>
            <person name="Kalinowski J."/>
            <person name="Ruckert C."/>
        </authorList>
    </citation>
    <scope>NUCLEOTIDE SEQUENCE</scope>
    <source>
        <strain evidence="10">KCTC 22164</strain>
    </source>
</reference>
<accession>A0A918JJN7</accession>
<sequence>MTITALILLAFAMSTDAFAASLTRGTGLTAPRLPKALKMGLIFGCIEGLTPLIGWGLGRAASGFIQAWDHWVAFALLVGIGLHSIVASYADDDGDETQVTTQPLFATVLVAIGTSLDAMAVGVSLAFLDVNIVLAALLIGLATFSMVTIGALLSRTIGTLLGHRAEFIGGLVLISVGCWILYSHLQAG</sequence>
<feature type="chain" id="PRO_5037010824" description="Putative manganese efflux pump MntP" evidence="9">
    <location>
        <begin position="20"/>
        <end position="188"/>
    </location>
</feature>
<evidence type="ECO:0000256" key="8">
    <source>
        <dbReference type="HAMAP-Rule" id="MF_01521"/>
    </source>
</evidence>
<evidence type="ECO:0000256" key="6">
    <source>
        <dbReference type="ARBA" id="ARBA00023136"/>
    </source>
</evidence>
<comment type="caution">
    <text evidence="10">The sequence shown here is derived from an EMBL/GenBank/DDBJ whole genome shotgun (WGS) entry which is preliminary data.</text>
</comment>
<evidence type="ECO:0000256" key="4">
    <source>
        <dbReference type="ARBA" id="ARBA00022989"/>
    </source>
</evidence>
<comment type="function">
    <text evidence="8">Probably functions as a manganese efflux pump.</text>
</comment>
<dbReference type="HAMAP" id="MF_01521">
    <property type="entry name" value="MntP_pump"/>
    <property type="match status" value="1"/>
</dbReference>
<evidence type="ECO:0000256" key="5">
    <source>
        <dbReference type="ARBA" id="ARBA00023065"/>
    </source>
</evidence>
<feature type="transmembrane region" description="Helical" evidence="8">
    <location>
        <begin position="103"/>
        <end position="126"/>
    </location>
</feature>
<name>A0A918JJN7_9ALTE</name>
<keyword evidence="3 8" id="KW-0812">Transmembrane</keyword>
<protein>
    <recommendedName>
        <fullName evidence="8">Putative manganese efflux pump MntP</fullName>
    </recommendedName>
</protein>
<comment type="similarity">
    <text evidence="8">Belongs to the MntP (TC 9.B.29) family.</text>
</comment>
<dbReference type="RefSeq" id="WP_189405557.1">
    <property type="nucleotide sequence ID" value="NZ_BMXP01000003.1"/>
</dbReference>
<reference evidence="10" key="2">
    <citation type="submission" date="2020-09" db="EMBL/GenBank/DDBJ databases">
        <authorList>
            <person name="Sun Q."/>
            <person name="Kim S."/>
        </authorList>
    </citation>
    <scope>NUCLEOTIDE SEQUENCE</scope>
    <source>
        <strain evidence="10">KCTC 22164</strain>
    </source>
</reference>
<keyword evidence="7 8" id="KW-0464">Manganese</keyword>
<evidence type="ECO:0000313" key="11">
    <source>
        <dbReference type="Proteomes" id="UP000631300"/>
    </source>
</evidence>
<dbReference type="InterPro" id="IPR003810">
    <property type="entry name" value="Mntp/YtaF"/>
</dbReference>
<dbReference type="GO" id="GO:0005886">
    <property type="term" value="C:plasma membrane"/>
    <property type="evidence" value="ECO:0007669"/>
    <property type="project" value="UniProtKB-SubCell"/>
</dbReference>
<evidence type="ECO:0000256" key="1">
    <source>
        <dbReference type="ARBA" id="ARBA00022448"/>
    </source>
</evidence>
<evidence type="ECO:0000256" key="2">
    <source>
        <dbReference type="ARBA" id="ARBA00022475"/>
    </source>
</evidence>
<keyword evidence="11" id="KW-1185">Reference proteome</keyword>
<evidence type="ECO:0000256" key="7">
    <source>
        <dbReference type="ARBA" id="ARBA00023211"/>
    </source>
</evidence>
<keyword evidence="5 8" id="KW-0406">Ion transport</keyword>
<evidence type="ECO:0000256" key="3">
    <source>
        <dbReference type="ARBA" id="ARBA00022692"/>
    </source>
</evidence>
<dbReference type="AlphaFoldDB" id="A0A918JJN7"/>
<dbReference type="Pfam" id="PF02659">
    <property type="entry name" value="Mntp"/>
    <property type="match status" value="1"/>
</dbReference>
<gene>
    <name evidence="8 10" type="primary">mntP</name>
    <name evidence="10" type="ORF">GCM10007391_18060</name>
</gene>
<evidence type="ECO:0000313" key="10">
    <source>
        <dbReference type="EMBL" id="GGW84698.1"/>
    </source>
</evidence>
<evidence type="ECO:0000256" key="9">
    <source>
        <dbReference type="SAM" id="SignalP"/>
    </source>
</evidence>